<reference evidence="1" key="1">
    <citation type="journal article" date="2014" name="Front. Microbiol.">
        <title>High frequency of phylogenetically diverse reductive dehalogenase-homologous genes in deep subseafloor sedimentary metagenomes.</title>
        <authorList>
            <person name="Kawai M."/>
            <person name="Futagami T."/>
            <person name="Toyoda A."/>
            <person name="Takaki Y."/>
            <person name="Nishi S."/>
            <person name="Hori S."/>
            <person name="Arai W."/>
            <person name="Tsubouchi T."/>
            <person name="Morono Y."/>
            <person name="Uchiyama I."/>
            <person name="Ito T."/>
            <person name="Fujiyama A."/>
            <person name="Inagaki F."/>
            <person name="Takami H."/>
        </authorList>
    </citation>
    <scope>NUCLEOTIDE SEQUENCE</scope>
    <source>
        <strain evidence="1">Expedition CK06-06</strain>
    </source>
</reference>
<evidence type="ECO:0000313" key="1">
    <source>
        <dbReference type="EMBL" id="GAG83427.1"/>
    </source>
</evidence>
<dbReference type="EMBL" id="BART01017903">
    <property type="protein sequence ID" value="GAG83427.1"/>
    <property type="molecule type" value="Genomic_DNA"/>
</dbReference>
<protein>
    <submittedName>
        <fullName evidence="1">Uncharacterized protein</fullName>
    </submittedName>
</protein>
<proteinExistence type="predicted"/>
<name>X1BQE7_9ZZZZ</name>
<feature type="non-terminal residue" evidence="1">
    <location>
        <position position="48"/>
    </location>
</feature>
<sequence>MSDIIDSLYEEHKDPEDESDIVTLPDLLDAAPILHDFVRFTRFNGKSV</sequence>
<gene>
    <name evidence="1" type="ORF">S01H4_33921</name>
</gene>
<comment type="caution">
    <text evidence="1">The sequence shown here is derived from an EMBL/GenBank/DDBJ whole genome shotgun (WGS) entry which is preliminary data.</text>
</comment>
<accession>X1BQE7</accession>
<organism evidence="1">
    <name type="scientific">marine sediment metagenome</name>
    <dbReference type="NCBI Taxonomy" id="412755"/>
    <lineage>
        <taxon>unclassified sequences</taxon>
        <taxon>metagenomes</taxon>
        <taxon>ecological metagenomes</taxon>
    </lineage>
</organism>
<dbReference type="AlphaFoldDB" id="X1BQE7"/>